<name>A0A8H3WMQ0_9PEZI</name>
<organism evidence="1 2">
    <name type="scientific">Colletotrichum asianum</name>
    <dbReference type="NCBI Taxonomy" id="702518"/>
    <lineage>
        <taxon>Eukaryota</taxon>
        <taxon>Fungi</taxon>
        <taxon>Dikarya</taxon>
        <taxon>Ascomycota</taxon>
        <taxon>Pezizomycotina</taxon>
        <taxon>Sordariomycetes</taxon>
        <taxon>Hypocreomycetidae</taxon>
        <taxon>Glomerellales</taxon>
        <taxon>Glomerellaceae</taxon>
        <taxon>Colletotrichum</taxon>
        <taxon>Colletotrichum gloeosporioides species complex</taxon>
    </lineage>
</organism>
<feature type="non-terminal residue" evidence="1">
    <location>
        <position position="1"/>
    </location>
</feature>
<accession>A0A8H3WMQ0</accession>
<dbReference type="AlphaFoldDB" id="A0A8H3WMQ0"/>
<dbReference type="EMBL" id="WOWK01000010">
    <property type="protein sequence ID" value="KAF0329704.1"/>
    <property type="molecule type" value="Genomic_DNA"/>
</dbReference>
<sequence>ITIDISINFYSYRFKYTTYTLVIIIKEVFIKAYYNINKVKYYYTTLRYTYNIIYTKDPSIPYK</sequence>
<proteinExistence type="predicted"/>
<evidence type="ECO:0000313" key="2">
    <source>
        <dbReference type="Proteomes" id="UP000434172"/>
    </source>
</evidence>
<gene>
    <name evidence="1" type="ORF">GQ607_002877</name>
</gene>
<protein>
    <submittedName>
        <fullName evidence="1">Uncharacterized protein</fullName>
    </submittedName>
</protein>
<comment type="caution">
    <text evidence="1">The sequence shown here is derived from an EMBL/GenBank/DDBJ whole genome shotgun (WGS) entry which is preliminary data.</text>
</comment>
<evidence type="ECO:0000313" key="1">
    <source>
        <dbReference type="EMBL" id="KAF0329704.1"/>
    </source>
</evidence>
<dbReference type="Proteomes" id="UP000434172">
    <property type="component" value="Unassembled WGS sequence"/>
</dbReference>
<keyword evidence="2" id="KW-1185">Reference proteome</keyword>
<reference evidence="1 2" key="1">
    <citation type="submission" date="2019-12" db="EMBL/GenBank/DDBJ databases">
        <title>A genome sequence resource for the geographically widespread anthracnose pathogen Colletotrichum asianum.</title>
        <authorList>
            <person name="Meng Y."/>
        </authorList>
    </citation>
    <scope>NUCLEOTIDE SEQUENCE [LARGE SCALE GENOMIC DNA]</scope>
    <source>
        <strain evidence="1 2">ICMP 18580</strain>
    </source>
</reference>